<dbReference type="GO" id="GO:0000062">
    <property type="term" value="F:fatty-acyl-CoA binding"/>
    <property type="evidence" value="ECO:0007669"/>
    <property type="project" value="InterPro"/>
</dbReference>
<comment type="caution">
    <text evidence="3">The sequence shown here is derived from an EMBL/GenBank/DDBJ whole genome shotgun (WGS) entry which is preliminary data.</text>
</comment>
<dbReference type="PANTHER" id="PTHR23310">
    <property type="entry name" value="ACYL-COA-BINDING PROTEIN, ACBP"/>
    <property type="match status" value="1"/>
</dbReference>
<dbReference type="PROSITE" id="PS51228">
    <property type="entry name" value="ACB_2"/>
    <property type="match status" value="1"/>
</dbReference>
<dbReference type="PANTHER" id="PTHR23310:SF62">
    <property type="entry name" value="ACYL-COA BINDING PROTEIN 1, ISOFORM A"/>
    <property type="match status" value="1"/>
</dbReference>
<dbReference type="RefSeq" id="WP_004579769.1">
    <property type="nucleotide sequence ID" value="NZ_AP028878.1"/>
</dbReference>
<dbReference type="InterPro" id="IPR022408">
    <property type="entry name" value="Acyl-CoA-binding_prot_CS"/>
</dbReference>
<accession>N6X311</accession>
<feature type="domain" description="ACB" evidence="2">
    <location>
        <begin position="4"/>
        <end position="88"/>
    </location>
</feature>
<keyword evidence="4" id="KW-1185">Reference proteome</keyword>
<dbReference type="PROSITE" id="PS00880">
    <property type="entry name" value="ACB_1"/>
    <property type="match status" value="1"/>
</dbReference>
<organism evidence="3 4">
    <name type="scientific">Marinobacter nanhaiticus D15-8W</name>
    <dbReference type="NCBI Taxonomy" id="626887"/>
    <lineage>
        <taxon>Bacteria</taxon>
        <taxon>Pseudomonadati</taxon>
        <taxon>Pseudomonadota</taxon>
        <taxon>Gammaproteobacteria</taxon>
        <taxon>Pseudomonadales</taxon>
        <taxon>Marinobacteraceae</taxon>
        <taxon>Marinobacter</taxon>
    </lineage>
</organism>
<evidence type="ECO:0000313" key="3">
    <source>
        <dbReference type="EMBL" id="ENO15473.1"/>
    </source>
</evidence>
<dbReference type="PATRIC" id="fig|626887.3.peg.1798"/>
<dbReference type="PRINTS" id="PR00689">
    <property type="entry name" value="ACOABINDINGP"/>
</dbReference>
<dbReference type="OrthoDB" id="5625302at2"/>
<gene>
    <name evidence="3" type="ORF">J057_08981</name>
</gene>
<dbReference type="InterPro" id="IPR035984">
    <property type="entry name" value="Acyl-CoA-binding_sf"/>
</dbReference>
<dbReference type="InterPro" id="IPR014352">
    <property type="entry name" value="FERM/acyl-CoA-bd_prot_sf"/>
</dbReference>
<name>N6X311_9GAMM</name>
<dbReference type="FunFam" id="1.20.80.10:FF:000010">
    <property type="entry name" value="Acyl-CoA-binding domain-containing protein 5"/>
    <property type="match status" value="1"/>
</dbReference>
<dbReference type="AlphaFoldDB" id="N6X311"/>
<proteinExistence type="predicted"/>
<dbReference type="GO" id="GO:0006631">
    <property type="term" value="P:fatty acid metabolic process"/>
    <property type="evidence" value="ECO:0007669"/>
    <property type="project" value="TreeGrafter"/>
</dbReference>
<dbReference type="SUPFAM" id="SSF47027">
    <property type="entry name" value="Acyl-CoA binding protein"/>
    <property type="match status" value="1"/>
</dbReference>
<dbReference type="HOGENOM" id="CLU_118853_4_1_6"/>
<dbReference type="Pfam" id="PF00887">
    <property type="entry name" value="ACBP"/>
    <property type="match status" value="1"/>
</dbReference>
<dbReference type="EMBL" id="APLQ01000011">
    <property type="protein sequence ID" value="ENO15473.1"/>
    <property type="molecule type" value="Genomic_DNA"/>
</dbReference>
<evidence type="ECO:0000256" key="1">
    <source>
        <dbReference type="ARBA" id="ARBA00023121"/>
    </source>
</evidence>
<reference evidence="3 4" key="1">
    <citation type="journal article" date="2013" name="Genome Announc.">
        <title>Genome Sequence of the Polycyclic Aromatic Hydrocarbon-Degrading Bacterium Strain Marinobacter nanhaiticus D15-8WT.</title>
        <authorList>
            <person name="Cui Z."/>
            <person name="Gao W."/>
            <person name="Li Q."/>
            <person name="Xu G."/>
            <person name="Zheng L."/>
        </authorList>
    </citation>
    <scope>NUCLEOTIDE SEQUENCE [LARGE SCALE GENOMIC DNA]</scope>
    <source>
        <strain evidence="3 4">D15-8W</strain>
    </source>
</reference>
<protein>
    <submittedName>
        <fullName evidence="3">Acyl-CoA-binding protein</fullName>
    </submittedName>
</protein>
<dbReference type="eggNOG" id="COG4281">
    <property type="taxonomic scope" value="Bacteria"/>
</dbReference>
<keyword evidence="1" id="KW-0446">Lipid-binding</keyword>
<dbReference type="Gene3D" id="1.20.80.10">
    <property type="match status" value="1"/>
</dbReference>
<evidence type="ECO:0000259" key="2">
    <source>
        <dbReference type="PROSITE" id="PS51228"/>
    </source>
</evidence>
<evidence type="ECO:0000313" key="4">
    <source>
        <dbReference type="Proteomes" id="UP000013165"/>
    </source>
</evidence>
<dbReference type="Proteomes" id="UP000013165">
    <property type="component" value="Unassembled WGS sequence"/>
</dbReference>
<dbReference type="InterPro" id="IPR000582">
    <property type="entry name" value="Acyl-CoA-binding_protein"/>
</dbReference>
<sequence length="88" mass="9963">MSDLKTQFDEAVNYIQTAEGDFKPSNELKLEFYALYKQATEGDVSGKKPGMLDVVGRAKYNAWEEKKGMSSEDAMQKYIDKLESLKQG</sequence>
<dbReference type="STRING" id="626887.J057_08981"/>